<evidence type="ECO:0000313" key="8">
    <source>
        <dbReference type="Proteomes" id="UP000028864"/>
    </source>
</evidence>
<dbReference type="PANTHER" id="PTHR30086:SF20">
    <property type="entry name" value="ARGININE EXPORTER PROTEIN ARGO-RELATED"/>
    <property type="match status" value="1"/>
</dbReference>
<feature type="transmembrane region" description="Helical" evidence="6">
    <location>
        <begin position="116"/>
        <end position="136"/>
    </location>
</feature>
<dbReference type="PANTHER" id="PTHR30086">
    <property type="entry name" value="ARGININE EXPORTER PROTEIN ARGO"/>
    <property type="match status" value="1"/>
</dbReference>
<keyword evidence="5 6" id="KW-0472">Membrane</keyword>
<evidence type="ECO:0000256" key="6">
    <source>
        <dbReference type="SAM" id="Phobius"/>
    </source>
</evidence>
<name>A0AAV2WGV1_MYCNE</name>
<feature type="transmembrane region" description="Helical" evidence="6">
    <location>
        <begin position="148"/>
        <end position="172"/>
    </location>
</feature>
<sequence>MINDVVTPAVAGVVAGLGVAMPLGAVAALLLREGLVNGFRTAAAGAAGVATVDLVYCIIAALTGATFARAVDDHRGVFLLTSGVLIVAIGVRQLWQGMRQPPRAAAEVERSSASAAFGRFVGLTAINPITLVYFIALSGAVTHSDGLWIAPVIFVVAVGGASLAWQLLLAWVGSAFGGALSLSATRAIGVIASFLIVALGMVAVVNGAAALGQSPSGASAHAGEQRQVIGAGDVVCGNLRGAEAAQQDVVDADHRRIGLVRRVRG</sequence>
<protein>
    <submittedName>
        <fullName evidence="7">LysE type translocator</fullName>
    </submittedName>
</protein>
<dbReference type="Proteomes" id="UP000028864">
    <property type="component" value="Unassembled WGS sequence"/>
</dbReference>
<feature type="transmembrane region" description="Helical" evidence="6">
    <location>
        <begin position="6"/>
        <end position="31"/>
    </location>
</feature>
<reference evidence="7" key="2">
    <citation type="submission" date="2015-09" db="EMBL/GenBank/DDBJ databases">
        <title>Draft genome sequence of Mycobacterium neoaurum DSM 44074.</title>
        <authorList>
            <person name="Croce O."/>
            <person name="Robert C."/>
            <person name="Raoult D."/>
            <person name="Drancourt M."/>
        </authorList>
    </citation>
    <scope>NUCLEOTIDE SEQUENCE</scope>
    <source>
        <strain evidence="7">DSM 44074</strain>
    </source>
</reference>
<feature type="transmembrane region" description="Helical" evidence="6">
    <location>
        <begin position="43"/>
        <end position="65"/>
    </location>
</feature>
<evidence type="ECO:0000256" key="5">
    <source>
        <dbReference type="ARBA" id="ARBA00023136"/>
    </source>
</evidence>
<comment type="subcellular location">
    <subcellularLocation>
        <location evidence="1">Cell membrane</location>
        <topology evidence="1">Multi-pass membrane protein</topology>
    </subcellularLocation>
</comment>
<dbReference type="Pfam" id="PF01810">
    <property type="entry name" value="LysE"/>
    <property type="match status" value="1"/>
</dbReference>
<organism evidence="7 8">
    <name type="scientific">Mycolicibacterium neoaurum</name>
    <name type="common">Mycobacterium neoaurum</name>
    <dbReference type="NCBI Taxonomy" id="1795"/>
    <lineage>
        <taxon>Bacteria</taxon>
        <taxon>Bacillati</taxon>
        <taxon>Actinomycetota</taxon>
        <taxon>Actinomycetes</taxon>
        <taxon>Mycobacteriales</taxon>
        <taxon>Mycobacteriaceae</taxon>
        <taxon>Mycolicibacterium</taxon>
    </lineage>
</organism>
<keyword evidence="3 6" id="KW-0812">Transmembrane</keyword>
<dbReference type="EMBL" id="LK021337">
    <property type="protein sequence ID" value="CDQ43420.1"/>
    <property type="molecule type" value="Genomic_DNA"/>
</dbReference>
<accession>A0AAV2WGV1</accession>
<evidence type="ECO:0000256" key="1">
    <source>
        <dbReference type="ARBA" id="ARBA00004651"/>
    </source>
</evidence>
<dbReference type="GO" id="GO:0015171">
    <property type="term" value="F:amino acid transmembrane transporter activity"/>
    <property type="evidence" value="ECO:0007669"/>
    <property type="project" value="TreeGrafter"/>
</dbReference>
<evidence type="ECO:0000256" key="4">
    <source>
        <dbReference type="ARBA" id="ARBA00022989"/>
    </source>
</evidence>
<keyword evidence="2" id="KW-1003">Cell membrane</keyword>
<dbReference type="GO" id="GO:0005886">
    <property type="term" value="C:plasma membrane"/>
    <property type="evidence" value="ECO:0007669"/>
    <property type="project" value="UniProtKB-SubCell"/>
</dbReference>
<keyword evidence="4 6" id="KW-1133">Transmembrane helix</keyword>
<gene>
    <name evidence="7" type="ORF">BN1047_01286</name>
</gene>
<dbReference type="InterPro" id="IPR001123">
    <property type="entry name" value="LeuE-type"/>
</dbReference>
<feature type="transmembrane region" description="Helical" evidence="6">
    <location>
        <begin position="77"/>
        <end position="95"/>
    </location>
</feature>
<dbReference type="AlphaFoldDB" id="A0AAV2WGV1"/>
<evidence type="ECO:0000256" key="2">
    <source>
        <dbReference type="ARBA" id="ARBA00022475"/>
    </source>
</evidence>
<reference evidence="7" key="1">
    <citation type="submission" date="2014-05" db="EMBL/GenBank/DDBJ databases">
        <authorList>
            <person name="Urmite Genomes"/>
        </authorList>
    </citation>
    <scope>NUCLEOTIDE SEQUENCE</scope>
    <source>
        <strain evidence="7">DSM 44074</strain>
    </source>
</reference>
<evidence type="ECO:0000256" key="3">
    <source>
        <dbReference type="ARBA" id="ARBA00022692"/>
    </source>
</evidence>
<evidence type="ECO:0000313" key="7">
    <source>
        <dbReference type="EMBL" id="CDQ43420.1"/>
    </source>
</evidence>
<feature type="transmembrane region" description="Helical" evidence="6">
    <location>
        <begin position="184"/>
        <end position="205"/>
    </location>
</feature>
<proteinExistence type="predicted"/>